<reference evidence="1" key="2">
    <citation type="submission" date="2018-10" db="UniProtKB">
        <authorList>
            <consortium name="EnsemblPlants"/>
        </authorList>
    </citation>
    <scope>IDENTIFICATION</scope>
</reference>
<proteinExistence type="predicted"/>
<sequence>MFQHAKRFIFQYNPTVISFYSHWTKIPELCTFWTLLLLIPCTDGTHSQNMCAKLYGLQNTYKRQCQKHALGLYGMRIFSYGIKKS</sequence>
<protein>
    <submittedName>
        <fullName evidence="1">Uncharacterized protein</fullName>
    </submittedName>
</protein>
<reference evidence="1" key="1">
    <citation type="submission" date="2018-08" db="EMBL/GenBank/DDBJ databases">
        <authorList>
            <person name="Rossello M."/>
        </authorList>
    </citation>
    <scope>NUCLEOTIDE SEQUENCE [LARGE SCALE GENOMIC DNA]</scope>
    <source>
        <strain evidence="1">cv. Chinese Spring</strain>
    </source>
</reference>
<name>A0A3B6EFA2_WHEAT</name>
<dbReference type="OrthoDB" id="696656at2759"/>
<evidence type="ECO:0000313" key="1">
    <source>
        <dbReference type="EnsemblPlants" id="TraesCS3A02G206700.1"/>
    </source>
</evidence>
<dbReference type="Gramene" id="TraesCS3A03G0536400.1">
    <property type="protein sequence ID" value="TraesCS3A03G0536400.1.CDS"/>
    <property type="gene ID" value="TraesCS3A03G0536400"/>
</dbReference>
<accession>A0A3B6EFA2</accession>
<dbReference type="EnsemblPlants" id="TraesCS3A02G206700.1">
    <property type="protein sequence ID" value="TraesCS3A02G206700.1"/>
    <property type="gene ID" value="TraesCS3A02G206700"/>
</dbReference>
<dbReference type="Gramene" id="TraesCS3A02G206700.1">
    <property type="protein sequence ID" value="TraesCS3A02G206700.1"/>
    <property type="gene ID" value="TraesCS3A02G206700"/>
</dbReference>
<dbReference type="AlphaFoldDB" id="A0A3B6EFA2"/>
<dbReference type="Gramene" id="TraesWEE_scaffold_1171274_01G000100.1">
    <property type="protein sequence ID" value="TraesWEE_scaffold_1171274_01G000100.1"/>
    <property type="gene ID" value="TraesWEE_scaffold_1171274_01G000100"/>
</dbReference>
<dbReference type="Proteomes" id="UP000019116">
    <property type="component" value="Chromosome 3A"/>
</dbReference>
<evidence type="ECO:0000313" key="2">
    <source>
        <dbReference type="Proteomes" id="UP000019116"/>
    </source>
</evidence>
<keyword evidence="2" id="KW-1185">Reference proteome</keyword>
<organism evidence="1">
    <name type="scientific">Triticum aestivum</name>
    <name type="common">Wheat</name>
    <dbReference type="NCBI Taxonomy" id="4565"/>
    <lineage>
        <taxon>Eukaryota</taxon>
        <taxon>Viridiplantae</taxon>
        <taxon>Streptophyta</taxon>
        <taxon>Embryophyta</taxon>
        <taxon>Tracheophyta</taxon>
        <taxon>Spermatophyta</taxon>
        <taxon>Magnoliopsida</taxon>
        <taxon>Liliopsida</taxon>
        <taxon>Poales</taxon>
        <taxon>Poaceae</taxon>
        <taxon>BOP clade</taxon>
        <taxon>Pooideae</taxon>
        <taxon>Triticodae</taxon>
        <taxon>Triticeae</taxon>
        <taxon>Triticinae</taxon>
        <taxon>Triticum</taxon>
    </lineage>
</organism>